<dbReference type="EMBL" id="CP014323">
    <property type="protein sequence ID" value="AMJ98674.1"/>
    <property type="molecule type" value="Genomic_DNA"/>
</dbReference>
<name>A0A126Q075_ALTMA</name>
<protein>
    <submittedName>
        <fullName evidence="1">Uncharacterized protein</fullName>
    </submittedName>
</protein>
<gene>
    <name evidence="1" type="ORF">AVL55_11145</name>
</gene>
<dbReference type="Proteomes" id="UP000063991">
    <property type="component" value="Chromosome"/>
</dbReference>
<accession>A0A126Q075</accession>
<evidence type="ECO:0000313" key="1">
    <source>
        <dbReference type="EMBL" id="AMJ98674.1"/>
    </source>
</evidence>
<dbReference type="AlphaFoldDB" id="A0A126Q075"/>
<reference evidence="1 2" key="1">
    <citation type="submission" date="2015-12" db="EMBL/GenBank/DDBJ databases">
        <authorList>
            <person name="Shamseldin A."/>
            <person name="Moawad H."/>
            <person name="Abd El-Rahim W.M."/>
            <person name="Sadowsky M.J."/>
        </authorList>
    </citation>
    <scope>NUCLEOTIDE SEQUENCE [LARGE SCALE GENOMIC DNA]</scope>
    <source>
        <strain evidence="1 2">D7</strain>
    </source>
</reference>
<sequence length="80" mass="9152">MIKHLKLTKNIHELYVFSFERRIDEDGIRLLSHSDSRYTGYDLEDALPPGTLVELSLIPTQVYCDLAPSAQGRQNDDNAF</sequence>
<proteinExistence type="predicted"/>
<evidence type="ECO:0000313" key="2">
    <source>
        <dbReference type="Proteomes" id="UP000063991"/>
    </source>
</evidence>
<organism evidence="1 2">
    <name type="scientific">Alteromonas macleodii</name>
    <name type="common">Pseudoalteromonas macleodii</name>
    <dbReference type="NCBI Taxonomy" id="28108"/>
    <lineage>
        <taxon>Bacteria</taxon>
        <taxon>Pseudomonadati</taxon>
        <taxon>Pseudomonadota</taxon>
        <taxon>Gammaproteobacteria</taxon>
        <taxon>Alteromonadales</taxon>
        <taxon>Alteromonadaceae</taxon>
        <taxon>Alteromonas/Salinimonas group</taxon>
        <taxon>Alteromonas</taxon>
    </lineage>
</organism>